<evidence type="ECO:0000256" key="2">
    <source>
        <dbReference type="ARBA" id="ARBA00022448"/>
    </source>
</evidence>
<evidence type="ECO:0000256" key="8">
    <source>
        <dbReference type="ARBA" id="ARBA00023170"/>
    </source>
</evidence>
<feature type="domain" description="Ionotropic glutamate receptor L-glutamate and glycine-binding" evidence="12">
    <location>
        <begin position="37"/>
        <end position="147"/>
    </location>
</feature>
<evidence type="ECO:0000313" key="14">
    <source>
        <dbReference type="Proteomes" id="UP000770661"/>
    </source>
</evidence>
<evidence type="ECO:0000256" key="7">
    <source>
        <dbReference type="ARBA" id="ARBA00023136"/>
    </source>
</evidence>
<protein>
    <recommendedName>
        <fullName evidence="12">Ionotropic glutamate receptor L-glutamate and glycine-binding domain-containing protein</fullName>
    </recommendedName>
</protein>
<evidence type="ECO:0000313" key="13">
    <source>
        <dbReference type="EMBL" id="KAG0715392.1"/>
    </source>
</evidence>
<dbReference type="Proteomes" id="UP000770661">
    <property type="component" value="Unassembled WGS sequence"/>
</dbReference>
<keyword evidence="5" id="KW-1133">Transmembrane helix</keyword>
<comment type="caution">
    <text evidence="13">The sequence shown here is derived from an EMBL/GenBank/DDBJ whole genome shotgun (WGS) entry which is preliminary data.</text>
</comment>
<dbReference type="SUPFAM" id="SSF53850">
    <property type="entry name" value="Periplasmic binding protein-like II"/>
    <property type="match status" value="1"/>
</dbReference>
<dbReference type="OrthoDB" id="6370290at2759"/>
<organism evidence="13 14">
    <name type="scientific">Chionoecetes opilio</name>
    <name type="common">Atlantic snow crab</name>
    <name type="synonym">Cancer opilio</name>
    <dbReference type="NCBI Taxonomy" id="41210"/>
    <lineage>
        <taxon>Eukaryota</taxon>
        <taxon>Metazoa</taxon>
        <taxon>Ecdysozoa</taxon>
        <taxon>Arthropoda</taxon>
        <taxon>Crustacea</taxon>
        <taxon>Multicrustacea</taxon>
        <taxon>Malacostraca</taxon>
        <taxon>Eumalacostraca</taxon>
        <taxon>Eucarida</taxon>
        <taxon>Decapoda</taxon>
        <taxon>Pleocyemata</taxon>
        <taxon>Brachyura</taxon>
        <taxon>Eubrachyura</taxon>
        <taxon>Majoidea</taxon>
        <taxon>Majidae</taxon>
        <taxon>Chionoecetes</taxon>
    </lineage>
</organism>
<dbReference type="AlphaFoldDB" id="A0A8J4XXJ3"/>
<evidence type="ECO:0000256" key="6">
    <source>
        <dbReference type="ARBA" id="ARBA00023065"/>
    </source>
</evidence>
<dbReference type="EMBL" id="JACEEZ010019732">
    <property type="protein sequence ID" value="KAG0715392.1"/>
    <property type="molecule type" value="Genomic_DNA"/>
</dbReference>
<keyword evidence="4" id="KW-0812">Transmembrane</keyword>
<accession>A0A8J4XXJ3</accession>
<reference evidence="13" key="1">
    <citation type="submission" date="2020-07" db="EMBL/GenBank/DDBJ databases">
        <title>The High-quality genome of the commercially important snow crab, Chionoecetes opilio.</title>
        <authorList>
            <person name="Jeong J.-H."/>
            <person name="Ryu S."/>
        </authorList>
    </citation>
    <scope>NUCLEOTIDE SEQUENCE</scope>
    <source>
        <strain evidence="13">MADBK_172401_WGS</strain>
        <tissue evidence="13">Digestive gland</tissue>
    </source>
</reference>
<dbReference type="Pfam" id="PF10613">
    <property type="entry name" value="Lig_chan-Glu_bd"/>
    <property type="match status" value="1"/>
</dbReference>
<gene>
    <name evidence="13" type="ORF">GWK47_012034</name>
</gene>
<evidence type="ECO:0000259" key="12">
    <source>
        <dbReference type="Pfam" id="PF10613"/>
    </source>
</evidence>
<comment type="subcellular location">
    <subcellularLocation>
        <location evidence="1">Cell membrane</location>
        <topology evidence="1">Multi-pass membrane protein</topology>
    </subcellularLocation>
</comment>
<evidence type="ECO:0000256" key="10">
    <source>
        <dbReference type="ARBA" id="ARBA00023286"/>
    </source>
</evidence>
<dbReference type="Gene3D" id="3.40.190.10">
    <property type="entry name" value="Periplasmic binding protein-like II"/>
    <property type="match status" value="1"/>
</dbReference>
<keyword evidence="7" id="KW-0472">Membrane</keyword>
<dbReference type="GO" id="GO:0015276">
    <property type="term" value="F:ligand-gated monoatomic ion channel activity"/>
    <property type="evidence" value="ECO:0007669"/>
    <property type="project" value="InterPro"/>
</dbReference>
<dbReference type="GO" id="GO:0005886">
    <property type="term" value="C:plasma membrane"/>
    <property type="evidence" value="ECO:0007669"/>
    <property type="project" value="UniProtKB-SubCell"/>
</dbReference>
<proteinExistence type="predicted"/>
<keyword evidence="6" id="KW-0406">Ion transport</keyword>
<keyword evidence="10" id="KW-1071">Ligand-gated ion channel</keyword>
<evidence type="ECO:0000256" key="4">
    <source>
        <dbReference type="ARBA" id="ARBA00022692"/>
    </source>
</evidence>
<evidence type="ECO:0000256" key="3">
    <source>
        <dbReference type="ARBA" id="ARBA00022475"/>
    </source>
</evidence>
<dbReference type="PANTHER" id="PTHR42643:SF30">
    <property type="entry name" value="IONOTROPIC RECEPTOR 40A-RELATED"/>
    <property type="match status" value="1"/>
</dbReference>
<keyword evidence="9" id="KW-0325">Glycoprotein</keyword>
<dbReference type="PANTHER" id="PTHR42643">
    <property type="entry name" value="IONOTROPIC RECEPTOR 20A-RELATED"/>
    <property type="match status" value="1"/>
</dbReference>
<name>A0A8J4XXJ3_CHIOP</name>
<dbReference type="InterPro" id="IPR052192">
    <property type="entry name" value="Insect_Ionotropic_Sensory_Rcpt"/>
</dbReference>
<evidence type="ECO:0000256" key="5">
    <source>
        <dbReference type="ARBA" id="ARBA00022989"/>
    </source>
</evidence>
<keyword evidence="11" id="KW-0407">Ion channel</keyword>
<dbReference type="InterPro" id="IPR019594">
    <property type="entry name" value="Glu/Gly-bd"/>
</dbReference>
<keyword evidence="2" id="KW-0813">Transport</keyword>
<evidence type="ECO:0000256" key="9">
    <source>
        <dbReference type="ARBA" id="ARBA00023180"/>
    </source>
</evidence>
<keyword evidence="8" id="KW-0675">Receptor</keyword>
<keyword evidence="14" id="KW-1185">Reference proteome</keyword>
<keyword evidence="3" id="KW-1003">Cell membrane</keyword>
<evidence type="ECO:0000256" key="1">
    <source>
        <dbReference type="ARBA" id="ARBA00004651"/>
    </source>
</evidence>
<evidence type="ECO:0000256" key="11">
    <source>
        <dbReference type="ARBA" id="ARBA00023303"/>
    </source>
</evidence>
<sequence>MREWNTLDDGSLHALHSTPTFWIKVGEHMRSFNGHKFKIVSARYIPYADYTRNKEEPGTTITLTNCLDAYNLSTLSKTLNFTYIIREEPEASWGRDYNGSYTGMMGQLQREEVDFCTLCGITYERNLIIDHMHAYPSDPCTVVSLKPSRLRRHFLLVRPFPGKGLHSTNIFGWFNLWCNGICNGVNV</sequence>